<evidence type="ECO:0000256" key="13">
    <source>
        <dbReference type="ARBA" id="ARBA00038359"/>
    </source>
</evidence>
<evidence type="ECO:0000256" key="7">
    <source>
        <dbReference type="ARBA" id="ARBA00022692"/>
    </source>
</evidence>
<dbReference type="InterPro" id="IPR052337">
    <property type="entry name" value="SAT4-like"/>
</dbReference>
<dbReference type="InterPro" id="IPR008427">
    <property type="entry name" value="Extracellular_membr_CFEM_dom"/>
</dbReference>
<dbReference type="EMBL" id="KQ947436">
    <property type="protein sequence ID" value="KUJ08369.1"/>
    <property type="molecule type" value="Genomic_DNA"/>
</dbReference>
<evidence type="ECO:0000256" key="9">
    <source>
        <dbReference type="ARBA" id="ARBA00022989"/>
    </source>
</evidence>
<dbReference type="Pfam" id="PF20684">
    <property type="entry name" value="Fung_rhodopsin"/>
    <property type="match status" value="1"/>
</dbReference>
<dbReference type="SMART" id="SM00747">
    <property type="entry name" value="CFEM"/>
    <property type="match status" value="1"/>
</dbReference>
<dbReference type="AlphaFoldDB" id="A0A132B8P9"/>
<keyword evidence="6" id="KW-0336">GPI-anchor</keyword>
<feature type="transmembrane region" description="Helical" evidence="15">
    <location>
        <begin position="174"/>
        <end position="198"/>
    </location>
</feature>
<dbReference type="KEGG" id="psco:LY89DRAFT_342081"/>
<feature type="disulfide bond" evidence="14">
    <location>
        <begin position="55"/>
        <end position="88"/>
    </location>
</feature>
<keyword evidence="8 16" id="KW-0732">Signal</keyword>
<evidence type="ECO:0000313" key="19">
    <source>
        <dbReference type="Proteomes" id="UP000070700"/>
    </source>
</evidence>
<evidence type="ECO:0000256" key="2">
    <source>
        <dbReference type="ARBA" id="ARBA00004589"/>
    </source>
</evidence>
<sequence>MRLAGPLSFLSILLLSATVQANIQQYLDSVPECGLACVTSIIPHFNCNISIPCICTNNSRSSALNTCVSKNCTIIEQLQIVNITHLACGEPVQSRQAHLIGTVALGIVAFSFVNLRLYSRWTLGGIWNADDWIMVGVDGCLLPFMIVGCLAAAEGFGKNIYNVGTENLVTALEVFFWGEIAYVTLLGLCKTSVLLFYLRIFPYTRCRIACYITLAWVGICTVLYQFLVLLQCLPLSYNWEGWKQDLGHPDRCLDLNALNYSSAGINIAQDLVILVIPVPWLVGLNCSLRNKLQILAMFGVGIFICLCSIIRLTKLPSFKATKNRRGSSPIRCIGLLSRSMLRSSFPRCQLFNRCFRITFLRSLRVIRRCRR</sequence>
<evidence type="ECO:0000256" key="5">
    <source>
        <dbReference type="ARBA" id="ARBA00022525"/>
    </source>
</evidence>
<gene>
    <name evidence="18" type="ORF">LY89DRAFT_342081</name>
</gene>
<name>A0A132B8P9_MOLSC</name>
<comment type="subcellular location">
    <subcellularLocation>
        <location evidence="2">Membrane</location>
        <topology evidence="2">Lipid-anchor</topology>
        <topology evidence="2">GPI-anchor</topology>
    </subcellularLocation>
    <subcellularLocation>
        <location evidence="1">Membrane</location>
        <topology evidence="1">Multi-pass membrane protein</topology>
    </subcellularLocation>
    <subcellularLocation>
        <location evidence="3">Secreted</location>
    </subcellularLocation>
</comment>
<evidence type="ECO:0000313" key="18">
    <source>
        <dbReference type="EMBL" id="KUJ08369.1"/>
    </source>
</evidence>
<keyword evidence="5" id="KW-0964">Secreted</keyword>
<reference evidence="18 19" key="1">
    <citation type="submission" date="2015-10" db="EMBL/GenBank/DDBJ databases">
        <title>Full genome of DAOMC 229536 Phialocephala scopiformis, a fungal endophyte of spruce producing the potent anti-insectan compound rugulosin.</title>
        <authorList>
            <consortium name="DOE Joint Genome Institute"/>
            <person name="Walker A.K."/>
            <person name="Frasz S.L."/>
            <person name="Seifert K.A."/>
            <person name="Miller J.D."/>
            <person name="Mondo S.J."/>
            <person name="Labutti K."/>
            <person name="Lipzen A."/>
            <person name="Dockter R."/>
            <person name="Kennedy M."/>
            <person name="Grigoriev I.V."/>
            <person name="Spatafora J.W."/>
        </authorList>
    </citation>
    <scope>NUCLEOTIDE SEQUENCE [LARGE SCALE GENOMIC DNA]</scope>
    <source>
        <strain evidence="18 19">CBS 120377</strain>
    </source>
</reference>
<keyword evidence="6" id="KW-0325">Glycoprotein</keyword>
<keyword evidence="12" id="KW-0449">Lipoprotein</keyword>
<evidence type="ECO:0000256" key="8">
    <source>
        <dbReference type="ARBA" id="ARBA00022729"/>
    </source>
</evidence>
<evidence type="ECO:0000256" key="3">
    <source>
        <dbReference type="ARBA" id="ARBA00004613"/>
    </source>
</evidence>
<feature type="domain" description="CFEM" evidence="17">
    <location>
        <begin position="5"/>
        <end position="115"/>
    </location>
</feature>
<feature type="transmembrane region" description="Helical" evidence="15">
    <location>
        <begin position="210"/>
        <end position="237"/>
    </location>
</feature>
<dbReference type="PANTHER" id="PTHR33048:SF160">
    <property type="entry name" value="SAT4 FAMILY MEMBRANE PROTEIN"/>
    <property type="match status" value="1"/>
</dbReference>
<evidence type="ECO:0000256" key="16">
    <source>
        <dbReference type="SAM" id="SignalP"/>
    </source>
</evidence>
<dbReference type="OrthoDB" id="2496787at2759"/>
<keyword evidence="10 15" id="KW-0472">Membrane</keyword>
<feature type="transmembrane region" description="Helical" evidence="15">
    <location>
        <begin position="131"/>
        <end position="154"/>
    </location>
</feature>
<keyword evidence="9 15" id="KW-1133">Transmembrane helix</keyword>
<dbReference type="Proteomes" id="UP000070700">
    <property type="component" value="Unassembled WGS sequence"/>
</dbReference>
<feature type="transmembrane region" description="Helical" evidence="15">
    <location>
        <begin position="294"/>
        <end position="313"/>
    </location>
</feature>
<keyword evidence="7 15" id="KW-0812">Transmembrane</keyword>
<keyword evidence="19" id="KW-1185">Reference proteome</keyword>
<evidence type="ECO:0000256" key="1">
    <source>
        <dbReference type="ARBA" id="ARBA00004141"/>
    </source>
</evidence>
<comment type="similarity">
    <text evidence="4">Belongs to the RBT5 family.</text>
</comment>
<keyword evidence="11 14" id="KW-1015">Disulfide bond</keyword>
<dbReference type="GO" id="GO:0005576">
    <property type="term" value="C:extracellular region"/>
    <property type="evidence" value="ECO:0007669"/>
    <property type="project" value="UniProtKB-SubCell"/>
</dbReference>
<evidence type="ECO:0000256" key="12">
    <source>
        <dbReference type="ARBA" id="ARBA00023288"/>
    </source>
</evidence>
<organism evidence="18 19">
    <name type="scientific">Mollisia scopiformis</name>
    <name type="common">Conifer needle endophyte fungus</name>
    <name type="synonym">Phialocephala scopiformis</name>
    <dbReference type="NCBI Taxonomy" id="149040"/>
    <lineage>
        <taxon>Eukaryota</taxon>
        <taxon>Fungi</taxon>
        <taxon>Dikarya</taxon>
        <taxon>Ascomycota</taxon>
        <taxon>Pezizomycotina</taxon>
        <taxon>Leotiomycetes</taxon>
        <taxon>Helotiales</taxon>
        <taxon>Mollisiaceae</taxon>
        <taxon>Mollisia</taxon>
    </lineage>
</organism>
<dbReference type="GeneID" id="28816591"/>
<accession>A0A132B8P9</accession>
<dbReference type="PANTHER" id="PTHR33048">
    <property type="entry name" value="PTH11-LIKE INTEGRAL MEMBRANE PROTEIN (AFU_ORTHOLOGUE AFUA_5G11245)"/>
    <property type="match status" value="1"/>
</dbReference>
<comment type="caution">
    <text evidence="14">Lacks conserved residue(s) required for the propagation of feature annotation.</text>
</comment>
<evidence type="ECO:0000256" key="10">
    <source>
        <dbReference type="ARBA" id="ARBA00023136"/>
    </source>
</evidence>
<evidence type="ECO:0000256" key="14">
    <source>
        <dbReference type="PROSITE-ProRule" id="PRU01356"/>
    </source>
</evidence>
<evidence type="ECO:0000256" key="15">
    <source>
        <dbReference type="SAM" id="Phobius"/>
    </source>
</evidence>
<evidence type="ECO:0000259" key="17">
    <source>
        <dbReference type="PROSITE" id="PS52012"/>
    </source>
</evidence>
<dbReference type="Pfam" id="PF05730">
    <property type="entry name" value="CFEM"/>
    <property type="match status" value="1"/>
</dbReference>
<protein>
    <recommendedName>
        <fullName evidence="17">CFEM domain-containing protein</fullName>
    </recommendedName>
</protein>
<evidence type="ECO:0000256" key="11">
    <source>
        <dbReference type="ARBA" id="ARBA00023157"/>
    </source>
</evidence>
<dbReference type="RefSeq" id="XP_018062724.1">
    <property type="nucleotide sequence ID" value="XM_018206865.1"/>
</dbReference>
<feature type="signal peptide" evidence="16">
    <location>
        <begin position="1"/>
        <end position="21"/>
    </location>
</feature>
<feature type="chain" id="PRO_5007287983" description="CFEM domain-containing protein" evidence="16">
    <location>
        <begin position="22"/>
        <end position="371"/>
    </location>
</feature>
<dbReference type="GO" id="GO:0098552">
    <property type="term" value="C:side of membrane"/>
    <property type="evidence" value="ECO:0007669"/>
    <property type="project" value="UniProtKB-KW"/>
</dbReference>
<evidence type="ECO:0000256" key="4">
    <source>
        <dbReference type="ARBA" id="ARBA00010031"/>
    </source>
</evidence>
<dbReference type="InParanoid" id="A0A132B8P9"/>
<evidence type="ECO:0000256" key="6">
    <source>
        <dbReference type="ARBA" id="ARBA00022622"/>
    </source>
</evidence>
<dbReference type="PROSITE" id="PS52012">
    <property type="entry name" value="CFEM"/>
    <property type="match status" value="1"/>
</dbReference>
<proteinExistence type="inferred from homology"/>
<comment type="similarity">
    <text evidence="13">Belongs to the SAT4 family.</text>
</comment>
<dbReference type="InterPro" id="IPR049326">
    <property type="entry name" value="Rhodopsin_dom_fungi"/>
</dbReference>
<feature type="transmembrane region" description="Helical" evidence="15">
    <location>
        <begin position="99"/>
        <end position="119"/>
    </location>
</feature>